<sequence length="328" mass="35952">MTYSGRGAWRYLRIGVVSGLLLIAGWAVASDSFPQKEITVVIPYVAGGPTDVLLRDIFRAAQPYLGQPVSVEYMPGSGAVRGAHYVKEAASDGYTLLVSHQALDLAYLAGQASFYHAHFAPVSMLIRTVSIPTTYAGHSAQKASDIAALVSQRARPLAFGITHNSNDHFFWLQFFEQSGISPADVLMVYFPDMTSQVEALLAREIDFAMLDMPSSGQLYTSHALTALGVASSERLPGLPHVETLREQGIDLVNTTDRGILAPKDTPPERLAILASALAQAINDTQLRYRLAYDYGSLIDYRPLAAYSNYMDEQFHVLVPLAEQVHFKR</sequence>
<dbReference type="SUPFAM" id="SSF53850">
    <property type="entry name" value="Periplasmic binding protein-like II"/>
    <property type="match status" value="1"/>
</dbReference>
<comment type="similarity">
    <text evidence="1">Belongs to the UPF0065 (bug) family.</text>
</comment>
<proteinExistence type="inferred from homology"/>
<comment type="caution">
    <text evidence="2">The sequence shown here is derived from an EMBL/GenBank/DDBJ whole genome shotgun (WGS) entry which is preliminary data.</text>
</comment>
<dbReference type="PANTHER" id="PTHR42928:SF5">
    <property type="entry name" value="BLR1237 PROTEIN"/>
    <property type="match status" value="1"/>
</dbReference>
<keyword evidence="2" id="KW-0675">Receptor</keyword>
<accession>A0A2T0V2V2</accession>
<reference evidence="2 3" key="1">
    <citation type="submission" date="2018-03" db="EMBL/GenBank/DDBJ databases">
        <title>Genomic Encyclopedia of Type Strains, Phase III (KMG-III): the genomes of soil and plant-associated and newly described type strains.</title>
        <authorList>
            <person name="Whitman W."/>
        </authorList>
    </citation>
    <scope>NUCLEOTIDE SEQUENCE [LARGE SCALE GENOMIC DNA]</scope>
    <source>
        <strain evidence="2 3">CGMCC 1.12152</strain>
    </source>
</reference>
<dbReference type="PANTHER" id="PTHR42928">
    <property type="entry name" value="TRICARBOXYLATE-BINDING PROTEIN"/>
    <property type="match status" value="1"/>
</dbReference>
<dbReference type="Gene3D" id="3.40.190.150">
    <property type="entry name" value="Bordetella uptake gene, domain 1"/>
    <property type="match status" value="1"/>
</dbReference>
<dbReference type="Pfam" id="PF03401">
    <property type="entry name" value="TctC"/>
    <property type="match status" value="1"/>
</dbReference>
<evidence type="ECO:0000313" key="2">
    <source>
        <dbReference type="EMBL" id="PRY64447.1"/>
    </source>
</evidence>
<protein>
    <submittedName>
        <fullName evidence="2">Tripartite-type tricarboxylate transporter receptor subunit TctC</fullName>
    </submittedName>
</protein>
<gene>
    <name evidence="2" type="ORF">B0H98_105108</name>
</gene>
<dbReference type="AlphaFoldDB" id="A0A2T0V2V2"/>
<evidence type="ECO:0000256" key="1">
    <source>
        <dbReference type="ARBA" id="ARBA00006987"/>
    </source>
</evidence>
<dbReference type="InterPro" id="IPR005064">
    <property type="entry name" value="BUG"/>
</dbReference>
<dbReference type="RefSeq" id="WP_106374910.1">
    <property type="nucleotide sequence ID" value="NZ_PVTK01000005.1"/>
</dbReference>
<dbReference type="Gene3D" id="3.40.190.10">
    <property type="entry name" value="Periplasmic binding protein-like II"/>
    <property type="match status" value="1"/>
</dbReference>
<dbReference type="InterPro" id="IPR042100">
    <property type="entry name" value="Bug_dom1"/>
</dbReference>
<dbReference type="Proteomes" id="UP000237647">
    <property type="component" value="Unassembled WGS sequence"/>
</dbReference>
<keyword evidence="3" id="KW-1185">Reference proteome</keyword>
<name>A0A2T0V2V2_9GAMM</name>
<evidence type="ECO:0000313" key="3">
    <source>
        <dbReference type="Proteomes" id="UP000237647"/>
    </source>
</evidence>
<dbReference type="OrthoDB" id="5171643at2"/>
<dbReference type="CDD" id="cd07012">
    <property type="entry name" value="PBP2_Bug_TTT"/>
    <property type="match status" value="1"/>
</dbReference>
<organism evidence="2 3">
    <name type="scientific">Vreelandella songnenensis</name>
    <dbReference type="NCBI Taxonomy" id="1176243"/>
    <lineage>
        <taxon>Bacteria</taxon>
        <taxon>Pseudomonadati</taxon>
        <taxon>Pseudomonadota</taxon>
        <taxon>Gammaproteobacteria</taxon>
        <taxon>Oceanospirillales</taxon>
        <taxon>Halomonadaceae</taxon>
        <taxon>Vreelandella</taxon>
    </lineage>
</organism>
<dbReference type="PIRSF" id="PIRSF017082">
    <property type="entry name" value="YflP"/>
    <property type="match status" value="1"/>
</dbReference>
<dbReference type="EMBL" id="PVTK01000005">
    <property type="protein sequence ID" value="PRY64447.1"/>
    <property type="molecule type" value="Genomic_DNA"/>
</dbReference>